<feature type="compositionally biased region" description="Polar residues" evidence="1">
    <location>
        <begin position="926"/>
        <end position="936"/>
    </location>
</feature>
<dbReference type="EMBL" id="CAMXCT030000224">
    <property type="protein sequence ID" value="CAL4763096.1"/>
    <property type="molecule type" value="Genomic_DNA"/>
</dbReference>
<feature type="compositionally biased region" description="Basic and acidic residues" evidence="1">
    <location>
        <begin position="377"/>
        <end position="387"/>
    </location>
</feature>
<feature type="region of interest" description="Disordered" evidence="1">
    <location>
        <begin position="140"/>
        <end position="290"/>
    </location>
</feature>
<dbReference type="EMBL" id="CAMXCT020000224">
    <property type="protein sequence ID" value="CAL1129159.1"/>
    <property type="molecule type" value="Genomic_DNA"/>
</dbReference>
<protein>
    <submittedName>
        <fullName evidence="2">Uncharacterized protein</fullName>
    </submittedName>
</protein>
<feature type="compositionally biased region" description="Basic and acidic residues" evidence="1">
    <location>
        <begin position="140"/>
        <end position="150"/>
    </location>
</feature>
<feature type="region of interest" description="Disordered" evidence="1">
    <location>
        <begin position="924"/>
        <end position="964"/>
    </location>
</feature>
<feature type="region of interest" description="Disordered" evidence="1">
    <location>
        <begin position="377"/>
        <end position="447"/>
    </location>
</feature>
<dbReference type="EMBL" id="CAMXCT010000224">
    <property type="protein sequence ID" value="CAI3975784.1"/>
    <property type="molecule type" value="Genomic_DNA"/>
</dbReference>
<dbReference type="OrthoDB" id="413186at2759"/>
<gene>
    <name evidence="2" type="ORF">C1SCF055_LOCUS4063</name>
</gene>
<reference evidence="2" key="1">
    <citation type="submission" date="2022-10" db="EMBL/GenBank/DDBJ databases">
        <authorList>
            <person name="Chen Y."/>
            <person name="Dougan E. K."/>
            <person name="Chan C."/>
            <person name="Rhodes N."/>
            <person name="Thang M."/>
        </authorList>
    </citation>
    <scope>NUCLEOTIDE SEQUENCE</scope>
</reference>
<dbReference type="Proteomes" id="UP001152797">
    <property type="component" value="Unassembled WGS sequence"/>
</dbReference>
<accession>A0A9P1FG61</accession>
<feature type="compositionally biased region" description="Polar residues" evidence="1">
    <location>
        <begin position="303"/>
        <end position="318"/>
    </location>
</feature>
<feature type="region of interest" description="Disordered" evidence="1">
    <location>
        <begin position="303"/>
        <end position="361"/>
    </location>
</feature>
<feature type="compositionally biased region" description="Basic and acidic residues" evidence="1">
    <location>
        <begin position="397"/>
        <end position="427"/>
    </location>
</feature>
<evidence type="ECO:0000313" key="2">
    <source>
        <dbReference type="EMBL" id="CAI3975784.1"/>
    </source>
</evidence>
<evidence type="ECO:0000256" key="1">
    <source>
        <dbReference type="SAM" id="MobiDB-lite"/>
    </source>
</evidence>
<feature type="region of interest" description="Disordered" evidence="1">
    <location>
        <begin position="597"/>
        <end position="618"/>
    </location>
</feature>
<reference evidence="3 4" key="2">
    <citation type="submission" date="2024-05" db="EMBL/GenBank/DDBJ databases">
        <authorList>
            <person name="Chen Y."/>
            <person name="Shah S."/>
            <person name="Dougan E. K."/>
            <person name="Thang M."/>
            <person name="Chan C."/>
        </authorList>
    </citation>
    <scope>NUCLEOTIDE SEQUENCE [LARGE SCALE GENOMIC DNA]</scope>
</reference>
<evidence type="ECO:0000313" key="3">
    <source>
        <dbReference type="EMBL" id="CAL4763096.1"/>
    </source>
</evidence>
<sequence length="1607" mass="180094">MIRMTPRGIQIRNINRPGLLQYWCYIQCNNCHRGWIWRRKLSTAEDWLLEALLGVSSSAKIKYKALKQSFVVLLQTWGVQLLKAHWEMDDSMLAGRAADSVGVLLKHWRRRSSSEVAWGKLVGKLDESEAAALERLRKKTTWDGKQEPKKRQLKLHNSEVSQDSHGWPKMVAQPVPSEAEDSGDEEMESESQSGSGSSCKLSGLDESPPPCLKKDWRANAMKRPAAESESIMKKPSSSSSKSEEVKAKPPLGPGKGPTSGTEKVLIDQGSISTGGGKNQSYLQHQPGPGKNKRLIAAVTLSQASRTTKNHQQLVQLRNRTPVPKPLWADMVDPSREKKQVEKEKEKNAKEEPMEEEWWEKDWKDSRKTWNDWWQEKEDEWSDWKTWEKEEEEAAAAKAREDQKQPAKTKKEEPEEERNVLRGPEARWKNRTGSSKQKSKLRWAENKALEEGEDPEMVKLGAMGASRMKRLVSRQEDRMSHKETVAAAERAAKDAAQAAQSAKDTAQLWAWQSWQWQQAYWGQGQMEQAYGTTWPNAQASTWQPTAQASNAQASTWQSPCQPTAHGAYMQYTPMWTAAHSPQPRAHSDFLDSKVAGSKAAGTNAAGGGENPKKTTRDDNAEEGNYLRAKSRAQPPKNWEGWKEGLAKGLTNLKPRALQKSSERPSHAKLYLPATFGLVAAVLFGEKALGKGLSKMPPKAMKAMKVLKLNLKRPAASGLESLERKEGMSLEDKMELFRKKGNKDVGSFLDSLTKQQREALWQRFASARASLKDGEADAMWAEVAKGKGSDGPKKKLLGTFLKLGGDLKGKKDLWHKELLTYSKSSGERHTEEWVPFQAILKRFGLQECLRRVKRGSIACRRDPADRHEWQFSLRKSVAWTEEEARHSFQGESNVKVEAAHWLELKAKGLLEDGAEDKTLADKALQDVLPSNSKGSGNKQPLALKDKSEDEKEDEDSPDKKRDKDGQVAEAEVLSEVGKALPKKEAALRVTRMVKLLKAVKKDVGAAKGKPLDECLAKLEKLHKMGDKVSLEDAKGKLFDAAIQIKKGPSVQALALAATKSGANSADLQQLASLGNYGRSSEHIASQMISKYCKSDSIKLPEPYFVDTPVRVRTADDWVVAVKPVALYLPHEWFAWLQLEEQAAGFEQLEEFWENHPMGDPKLDGNPIMEGCGKYLPLILHGDGGAFQRADSILVLNMRSLLSSSSVAHSQMLLLALPKSAIHKSEILAEDTMHCLWSVLTWSMQHMYFGKFPEKAADGKDWQHKSARGQKAGTLLNSAGLCGMIFAITADGEFFQNEYKLPGSSHAECCWSCGANRSSHPHNDYRAGAKWRETIKNHKDSNPTDHLIMTVPGINGYTLAYDSLHILELGVSAHIVANFMFDMVVKAELPGSSFEARLKELFRKLSGLYTELATDSSNQVRRLHLSTFCQPNKKWDSFPELSGVKAKQVRHLIPPLLELSQDLVDESSYKKHRLECIKNLNQMYEAMECQGLHPDESAYEQYKRSTEKCLLHYSKLAKIAISQSILQWNTVHKHHLACHMPEQFRHLNCRFVSTYSGETMVGFMASLGHACLNGTPPHLVPAKVAWRYRLGLHLRVTHGDFDLVDSEEGL</sequence>
<keyword evidence="4" id="KW-1185">Reference proteome</keyword>
<name>A0A9P1FG61_9DINO</name>
<feature type="compositionally biased region" description="Basic and acidic residues" evidence="1">
    <location>
        <begin position="955"/>
        <end position="964"/>
    </location>
</feature>
<feature type="compositionally biased region" description="Acidic residues" evidence="1">
    <location>
        <begin position="178"/>
        <end position="189"/>
    </location>
</feature>
<evidence type="ECO:0000313" key="4">
    <source>
        <dbReference type="Proteomes" id="UP001152797"/>
    </source>
</evidence>
<organism evidence="2">
    <name type="scientific">Cladocopium goreaui</name>
    <dbReference type="NCBI Taxonomy" id="2562237"/>
    <lineage>
        <taxon>Eukaryota</taxon>
        <taxon>Sar</taxon>
        <taxon>Alveolata</taxon>
        <taxon>Dinophyceae</taxon>
        <taxon>Suessiales</taxon>
        <taxon>Symbiodiniaceae</taxon>
        <taxon>Cladocopium</taxon>
    </lineage>
</organism>
<proteinExistence type="predicted"/>
<comment type="caution">
    <text evidence="2">The sequence shown here is derived from an EMBL/GenBank/DDBJ whole genome shotgun (WGS) entry which is preliminary data.</text>
</comment>
<feature type="compositionally biased region" description="Basic and acidic residues" evidence="1">
    <location>
        <begin position="332"/>
        <end position="351"/>
    </location>
</feature>